<organism evidence="2 3">
    <name type="scientific">Nonomuraea antimicrobica</name>
    <dbReference type="NCBI Taxonomy" id="561173"/>
    <lineage>
        <taxon>Bacteria</taxon>
        <taxon>Bacillati</taxon>
        <taxon>Actinomycetota</taxon>
        <taxon>Actinomycetes</taxon>
        <taxon>Streptosporangiales</taxon>
        <taxon>Streptosporangiaceae</taxon>
        <taxon>Nonomuraea</taxon>
    </lineage>
</organism>
<feature type="transmembrane region" description="Helical" evidence="1">
    <location>
        <begin position="29"/>
        <end position="52"/>
    </location>
</feature>
<proteinExistence type="predicted"/>
<evidence type="ECO:0000313" key="3">
    <source>
        <dbReference type="Proteomes" id="UP001500902"/>
    </source>
</evidence>
<dbReference type="RefSeq" id="WP_344897371.1">
    <property type="nucleotide sequence ID" value="NZ_BAAAZP010000241.1"/>
</dbReference>
<keyword evidence="1" id="KW-1133">Transmembrane helix</keyword>
<evidence type="ECO:0000256" key="1">
    <source>
        <dbReference type="SAM" id="Phobius"/>
    </source>
</evidence>
<dbReference type="EMBL" id="BAAAZP010000241">
    <property type="protein sequence ID" value="GAA3720393.1"/>
    <property type="molecule type" value="Genomic_DNA"/>
</dbReference>
<sequence length="109" mass="11392">MALPVRLLRLALTVRLLVALPVRLLRLALALAVGLLLVALTARVWLTLAVVTRAPIVRPGARAGRLSVAGGTRRRTALARLRPGRLLVVLTVFLVAGALLGAVAGDVLA</sequence>
<keyword evidence="1" id="KW-0812">Transmembrane</keyword>
<gene>
    <name evidence="2" type="ORF">GCM10022224_103000</name>
</gene>
<keyword evidence="1" id="KW-0472">Membrane</keyword>
<dbReference type="Proteomes" id="UP001500902">
    <property type="component" value="Unassembled WGS sequence"/>
</dbReference>
<feature type="transmembrane region" description="Helical" evidence="1">
    <location>
        <begin position="84"/>
        <end position="104"/>
    </location>
</feature>
<comment type="caution">
    <text evidence="2">The sequence shown here is derived from an EMBL/GenBank/DDBJ whole genome shotgun (WGS) entry which is preliminary data.</text>
</comment>
<evidence type="ECO:0000313" key="2">
    <source>
        <dbReference type="EMBL" id="GAA3720393.1"/>
    </source>
</evidence>
<keyword evidence="3" id="KW-1185">Reference proteome</keyword>
<reference evidence="3" key="1">
    <citation type="journal article" date="2019" name="Int. J. Syst. Evol. Microbiol.">
        <title>The Global Catalogue of Microorganisms (GCM) 10K type strain sequencing project: providing services to taxonomists for standard genome sequencing and annotation.</title>
        <authorList>
            <consortium name="The Broad Institute Genomics Platform"/>
            <consortium name="The Broad Institute Genome Sequencing Center for Infectious Disease"/>
            <person name="Wu L."/>
            <person name="Ma J."/>
        </authorList>
    </citation>
    <scope>NUCLEOTIDE SEQUENCE [LARGE SCALE GENOMIC DNA]</scope>
    <source>
        <strain evidence="3">JCM 16904</strain>
    </source>
</reference>
<accession>A0ABP7ELL7</accession>
<protein>
    <submittedName>
        <fullName evidence="2">Uncharacterized protein</fullName>
    </submittedName>
</protein>
<name>A0ABP7ELL7_9ACTN</name>